<reference evidence="2 3" key="1">
    <citation type="journal article" date="2019" name="Nat. Microbiol.">
        <title>Mediterranean grassland soil C-N compound turnover is dependent on rainfall and depth, and is mediated by genomically divergent microorganisms.</title>
        <authorList>
            <person name="Diamond S."/>
            <person name="Andeer P.F."/>
            <person name="Li Z."/>
            <person name="Crits-Christoph A."/>
            <person name="Burstein D."/>
            <person name="Anantharaman K."/>
            <person name="Lane K.R."/>
            <person name="Thomas B.C."/>
            <person name="Pan C."/>
            <person name="Northen T.R."/>
            <person name="Banfield J.F."/>
        </authorList>
    </citation>
    <scope>NUCLEOTIDE SEQUENCE [LARGE SCALE GENOMIC DNA]</scope>
    <source>
        <strain evidence="2">WS_7</strain>
    </source>
</reference>
<gene>
    <name evidence="2" type="ORF">E6K77_00455</name>
</gene>
<dbReference type="AlphaFoldDB" id="A0A538TTR9"/>
<dbReference type="InterPro" id="IPR011990">
    <property type="entry name" value="TPR-like_helical_dom_sf"/>
</dbReference>
<dbReference type="Pfam" id="PF05036">
    <property type="entry name" value="SPOR"/>
    <property type="match status" value="1"/>
</dbReference>
<organism evidence="2 3">
    <name type="scientific">Eiseniibacteriota bacterium</name>
    <dbReference type="NCBI Taxonomy" id="2212470"/>
    <lineage>
        <taxon>Bacteria</taxon>
        <taxon>Candidatus Eiseniibacteriota</taxon>
    </lineage>
</organism>
<dbReference type="Gene3D" id="3.30.70.1070">
    <property type="entry name" value="Sporulation related repeat"/>
    <property type="match status" value="1"/>
</dbReference>
<dbReference type="InterPro" id="IPR019734">
    <property type="entry name" value="TPR_rpt"/>
</dbReference>
<protein>
    <submittedName>
        <fullName evidence="2">Tetratricopeptide repeat protein</fullName>
    </submittedName>
</protein>
<dbReference type="InterPro" id="IPR036680">
    <property type="entry name" value="SPOR-like_sf"/>
</dbReference>
<dbReference type="Gene3D" id="1.25.40.10">
    <property type="entry name" value="Tetratricopeptide repeat domain"/>
    <property type="match status" value="1"/>
</dbReference>
<dbReference type="InterPro" id="IPR007730">
    <property type="entry name" value="SPOR-like_dom"/>
</dbReference>
<dbReference type="SUPFAM" id="SSF110997">
    <property type="entry name" value="Sporulation related repeat"/>
    <property type="match status" value="1"/>
</dbReference>
<dbReference type="GO" id="GO:0042834">
    <property type="term" value="F:peptidoglycan binding"/>
    <property type="evidence" value="ECO:0007669"/>
    <property type="project" value="InterPro"/>
</dbReference>
<evidence type="ECO:0000313" key="2">
    <source>
        <dbReference type="EMBL" id="TMQ66985.1"/>
    </source>
</evidence>
<accession>A0A538TTR9</accession>
<sequence length="151" mass="16490">MEALKVILARYPRGDYAPQALYAMGISLESMGRAADAAAVFRQVAQRFPDSYEATRARDRGIRSVGTPMLGLPIGGGYSIQVGAFARRELAEALAKDLRLAGVGDVAVQEGREATPIYRVRAGAYATRDEARALGERLRRERGFSYNIVPR</sequence>
<evidence type="ECO:0000259" key="1">
    <source>
        <dbReference type="PROSITE" id="PS51724"/>
    </source>
</evidence>
<dbReference type="PROSITE" id="PS51724">
    <property type="entry name" value="SPOR"/>
    <property type="match status" value="1"/>
</dbReference>
<dbReference type="EMBL" id="VBOX01000003">
    <property type="protein sequence ID" value="TMQ66985.1"/>
    <property type="molecule type" value="Genomic_DNA"/>
</dbReference>
<proteinExistence type="predicted"/>
<dbReference type="Pfam" id="PF13174">
    <property type="entry name" value="TPR_6"/>
    <property type="match status" value="1"/>
</dbReference>
<evidence type="ECO:0000313" key="3">
    <source>
        <dbReference type="Proteomes" id="UP000317366"/>
    </source>
</evidence>
<comment type="caution">
    <text evidence="2">The sequence shown here is derived from an EMBL/GenBank/DDBJ whole genome shotgun (WGS) entry which is preliminary data.</text>
</comment>
<dbReference type="SUPFAM" id="SSF48452">
    <property type="entry name" value="TPR-like"/>
    <property type="match status" value="1"/>
</dbReference>
<dbReference type="Proteomes" id="UP000317366">
    <property type="component" value="Unassembled WGS sequence"/>
</dbReference>
<feature type="domain" description="SPOR" evidence="1">
    <location>
        <begin position="72"/>
        <end position="151"/>
    </location>
</feature>
<name>A0A538TTR9_UNCEI</name>